<keyword evidence="1" id="KW-1133">Transmembrane helix</keyword>
<evidence type="ECO:0000259" key="3">
    <source>
        <dbReference type="SMART" id="SM00642"/>
    </source>
</evidence>
<keyword evidence="4" id="KW-0378">Hydrolase</keyword>
<reference evidence="5" key="1">
    <citation type="submission" date="2017-08" db="EMBL/GenBank/DDBJ databases">
        <authorList>
            <person name="Varghese N."/>
            <person name="Submissions S."/>
        </authorList>
    </citation>
    <scope>NUCLEOTIDE SEQUENCE [LARGE SCALE GENOMIC DNA]</scope>
    <source>
        <strain evidence="5">JC23</strain>
    </source>
</reference>
<dbReference type="Proteomes" id="UP000219252">
    <property type="component" value="Unassembled WGS sequence"/>
</dbReference>
<keyword evidence="1" id="KW-0812">Transmembrane</keyword>
<dbReference type="Gene3D" id="3.20.20.80">
    <property type="entry name" value="Glycosidases"/>
    <property type="match status" value="1"/>
</dbReference>
<dbReference type="SUPFAM" id="SSF51445">
    <property type="entry name" value="(Trans)glycosidases"/>
    <property type="match status" value="1"/>
</dbReference>
<dbReference type="GO" id="GO:0005975">
    <property type="term" value="P:carbohydrate metabolic process"/>
    <property type="evidence" value="ECO:0007669"/>
    <property type="project" value="InterPro"/>
</dbReference>
<feature type="chain" id="PRO_5012289833" evidence="2">
    <location>
        <begin position="28"/>
        <end position="485"/>
    </location>
</feature>
<dbReference type="RefSeq" id="WP_235864499.1">
    <property type="nucleotide sequence ID" value="NZ_OBQC01000001.1"/>
</dbReference>
<evidence type="ECO:0000313" key="4">
    <source>
        <dbReference type="EMBL" id="SOC35050.1"/>
    </source>
</evidence>
<feature type="domain" description="Glycosyl hydrolase family 13 catalytic" evidence="3">
    <location>
        <begin position="40"/>
        <end position="355"/>
    </location>
</feature>
<dbReference type="InterPro" id="IPR006047">
    <property type="entry name" value="GH13_cat_dom"/>
</dbReference>
<dbReference type="Pfam" id="PF00128">
    <property type="entry name" value="Alpha-amylase"/>
    <property type="match status" value="1"/>
</dbReference>
<keyword evidence="1" id="KW-0472">Membrane</keyword>
<name>A0A285TZA3_9BACL</name>
<dbReference type="Pfam" id="PF22026">
    <property type="entry name" value="Alpha-amylase_C_2"/>
    <property type="match status" value="1"/>
</dbReference>
<dbReference type="EMBL" id="OBQC01000001">
    <property type="protein sequence ID" value="SOC35050.1"/>
    <property type="molecule type" value="Genomic_DNA"/>
</dbReference>
<sequence length="485" mass="54454">MKFKKWISAMAATVLAATLTVTPIVNAEETRTIADESIYDVLVDRYYNGTSANDIDADSTDPIKFNGGDFVGLTKQLSQISKMGFTIISLGSVFPTEKYDGSLVTSYSGFEPRFGTEEEFESLVNTINKNKIKTMIDFPLSYVSENHEWAQDSTKADWVLETTNGQVRWDLSNEEIQKALIDAIVQIVSTYDVGGIRLTNLDNADTNFVNEIIGAIKEVNADIYVISKEESDADLDATYHNDTFQIFRSIYKNVDQDSTQLFKNLEPFMNGDGKPTQIMLDHIQSDRFIMDVEAFPPTRAKLALATTLLLPGLPVMQYGTEIAMNGAAGPESHQAYHFKTEEELVDFVKNIQTLRNSSDTLRMGEFTLIENDNGLLTFMRSSDSEKWIVVINNTGKTQRIDVSEELVGEGKELQGMLESELVKVNKEGTFPIVLDREIVEIFQVIDERGINIPYLIALGFVYVIFIAFIIAIMRKAKRTKSEKSE</sequence>
<feature type="transmembrane region" description="Helical" evidence="1">
    <location>
        <begin position="452"/>
        <end position="473"/>
    </location>
</feature>
<evidence type="ECO:0000256" key="2">
    <source>
        <dbReference type="SAM" id="SignalP"/>
    </source>
</evidence>
<dbReference type="SMART" id="SM00642">
    <property type="entry name" value="Aamy"/>
    <property type="match status" value="1"/>
</dbReference>
<dbReference type="AlphaFoldDB" id="A0A285TZA3"/>
<keyword evidence="2" id="KW-0732">Signal</keyword>
<feature type="signal peptide" evidence="2">
    <location>
        <begin position="1"/>
        <end position="27"/>
    </location>
</feature>
<evidence type="ECO:0000256" key="1">
    <source>
        <dbReference type="SAM" id="Phobius"/>
    </source>
</evidence>
<dbReference type="InterPro" id="IPR017853">
    <property type="entry name" value="GH"/>
</dbReference>
<dbReference type="PANTHER" id="PTHR10357">
    <property type="entry name" value="ALPHA-AMYLASE FAMILY MEMBER"/>
    <property type="match status" value="1"/>
</dbReference>
<dbReference type="GO" id="GO:0016798">
    <property type="term" value="F:hydrolase activity, acting on glycosyl bonds"/>
    <property type="evidence" value="ECO:0007669"/>
    <property type="project" value="UniProtKB-KW"/>
</dbReference>
<accession>A0A285TZA3</accession>
<evidence type="ECO:0000313" key="5">
    <source>
        <dbReference type="Proteomes" id="UP000219252"/>
    </source>
</evidence>
<gene>
    <name evidence="4" type="ORF">SAMN05877842_101228</name>
</gene>
<dbReference type="Gene3D" id="2.60.40.1180">
    <property type="entry name" value="Golgi alpha-mannosidase II"/>
    <property type="match status" value="1"/>
</dbReference>
<dbReference type="InterPro" id="IPR054174">
    <property type="entry name" value="Alpha-amylase-like_C"/>
</dbReference>
<protein>
    <submittedName>
        <fullName evidence="4">Glycosidase</fullName>
    </submittedName>
</protein>
<keyword evidence="4" id="KW-0326">Glycosidase</keyword>
<organism evidence="4 5">
    <name type="scientific">Ureibacillus acetophenoni</name>
    <dbReference type="NCBI Taxonomy" id="614649"/>
    <lineage>
        <taxon>Bacteria</taxon>
        <taxon>Bacillati</taxon>
        <taxon>Bacillota</taxon>
        <taxon>Bacilli</taxon>
        <taxon>Bacillales</taxon>
        <taxon>Caryophanaceae</taxon>
        <taxon>Ureibacillus</taxon>
    </lineage>
</organism>
<dbReference type="SUPFAM" id="SSF51011">
    <property type="entry name" value="Glycosyl hydrolase domain"/>
    <property type="match status" value="1"/>
</dbReference>
<keyword evidence="5" id="KW-1185">Reference proteome</keyword>
<proteinExistence type="predicted"/>
<dbReference type="InterPro" id="IPR013780">
    <property type="entry name" value="Glyco_hydro_b"/>
</dbReference>